<dbReference type="AlphaFoldDB" id="A0A6C0EGH7"/>
<accession>A0A6C0EGH7</accession>
<dbReference type="EMBL" id="MN738851">
    <property type="protein sequence ID" value="QHT28028.1"/>
    <property type="molecule type" value="Genomic_DNA"/>
</dbReference>
<protein>
    <submittedName>
        <fullName evidence="1">Uncharacterized protein</fullName>
    </submittedName>
</protein>
<organism evidence="1">
    <name type="scientific">viral metagenome</name>
    <dbReference type="NCBI Taxonomy" id="1070528"/>
    <lineage>
        <taxon>unclassified sequences</taxon>
        <taxon>metagenomes</taxon>
        <taxon>organismal metagenomes</taxon>
    </lineage>
</organism>
<reference evidence="1" key="1">
    <citation type="journal article" date="2020" name="Nature">
        <title>Giant virus diversity and host interactions through global metagenomics.</title>
        <authorList>
            <person name="Schulz F."/>
            <person name="Roux S."/>
            <person name="Paez-Espino D."/>
            <person name="Jungbluth S."/>
            <person name="Walsh D.A."/>
            <person name="Denef V.J."/>
            <person name="McMahon K.D."/>
            <person name="Konstantinidis K.T."/>
            <person name="Eloe-Fadrosh E.A."/>
            <person name="Kyrpides N.C."/>
            <person name="Woyke T."/>
        </authorList>
    </citation>
    <scope>NUCLEOTIDE SEQUENCE</scope>
    <source>
        <strain evidence="1">GVMAG-M-3300001348-25</strain>
    </source>
</reference>
<proteinExistence type="predicted"/>
<name>A0A6C0EGH7_9ZZZZ</name>
<sequence>MNDSTYLMMLYFSKKHKKNNSIPKRQHSKVNFNNEIFVEEQIKKPENNQKELKGILKKSKYKGYFFIF</sequence>
<evidence type="ECO:0000313" key="1">
    <source>
        <dbReference type="EMBL" id="QHT28028.1"/>
    </source>
</evidence>